<dbReference type="OrthoDB" id="9839560at2"/>
<proteinExistence type="predicted"/>
<evidence type="ECO:0008006" key="4">
    <source>
        <dbReference type="Google" id="ProtNLM"/>
    </source>
</evidence>
<protein>
    <recommendedName>
        <fullName evidence="4">Lipocalin-like domain-containing protein</fullName>
    </recommendedName>
</protein>
<dbReference type="Proteomes" id="UP000215002">
    <property type="component" value="Chromosome"/>
</dbReference>
<feature type="chain" id="PRO_5012917310" description="Lipocalin-like domain-containing protein" evidence="1">
    <location>
        <begin position="19"/>
        <end position="184"/>
    </location>
</feature>
<dbReference type="KEGG" id="muc:MuYL_1252"/>
<reference evidence="2 3" key="1">
    <citation type="submission" date="2017-08" db="EMBL/GenBank/DDBJ databases">
        <title>Complete genome sequence of Mucilaginibacter sp. strain BJC16-A31.</title>
        <authorList>
            <consortium name="Henan University of Science and Technology"/>
            <person name="You X."/>
        </authorList>
    </citation>
    <scope>NUCLEOTIDE SEQUENCE [LARGE SCALE GENOMIC DNA]</scope>
    <source>
        <strain evidence="2 3">BJC16-A31</strain>
    </source>
</reference>
<dbReference type="PROSITE" id="PS51257">
    <property type="entry name" value="PROKAR_LIPOPROTEIN"/>
    <property type="match status" value="1"/>
</dbReference>
<feature type="signal peptide" evidence="1">
    <location>
        <begin position="1"/>
        <end position="18"/>
    </location>
</feature>
<dbReference type="EMBL" id="CP022743">
    <property type="protein sequence ID" value="ASU33150.1"/>
    <property type="molecule type" value="Genomic_DNA"/>
</dbReference>
<evidence type="ECO:0000313" key="3">
    <source>
        <dbReference type="Proteomes" id="UP000215002"/>
    </source>
</evidence>
<dbReference type="RefSeq" id="WP_094569648.1">
    <property type="nucleotide sequence ID" value="NZ_CP022743.1"/>
</dbReference>
<name>A0A223NTQ7_9SPHI</name>
<evidence type="ECO:0000256" key="1">
    <source>
        <dbReference type="SAM" id="SignalP"/>
    </source>
</evidence>
<keyword evidence="1" id="KW-0732">Signal</keyword>
<gene>
    <name evidence="2" type="ORF">MuYL_1252</name>
</gene>
<organism evidence="2 3">
    <name type="scientific">Mucilaginibacter xinganensis</name>
    <dbReference type="NCBI Taxonomy" id="1234841"/>
    <lineage>
        <taxon>Bacteria</taxon>
        <taxon>Pseudomonadati</taxon>
        <taxon>Bacteroidota</taxon>
        <taxon>Sphingobacteriia</taxon>
        <taxon>Sphingobacteriales</taxon>
        <taxon>Sphingobacteriaceae</taxon>
        <taxon>Mucilaginibacter</taxon>
    </lineage>
</organism>
<evidence type="ECO:0000313" key="2">
    <source>
        <dbReference type="EMBL" id="ASU33150.1"/>
    </source>
</evidence>
<keyword evidence="3" id="KW-1185">Reference proteome</keyword>
<sequence length="184" mass="19741">MQRIYFLLFTALTCLLYACSKSDSTHSNAQQALLVGKWTLQTEGYTVLVDGTIKTDTAMQASNKTLSYAQFDADNTFSSISYYNSGGIGSTSPNVVIAADTVRGTFSFAGPEFKLSAASLGGFDVGTAIFSTGSVAVIHLVSQSAQITQLTKTALTLHLEYATTQTVNAATKNYKVAIDYYYAR</sequence>
<accession>A0A223NTQ7</accession>
<dbReference type="AlphaFoldDB" id="A0A223NTQ7"/>